<accession>A0A6A5FF95</accession>
<reference evidence="1 2" key="1">
    <citation type="submission" date="2019-06" db="EMBL/GenBank/DDBJ databases">
        <title>A chromosome-scale genome assembly of the European perch, Perca fluviatilis.</title>
        <authorList>
            <person name="Roques C."/>
            <person name="Zahm M."/>
            <person name="Cabau C."/>
            <person name="Klopp C."/>
            <person name="Bouchez O."/>
            <person name="Donnadieu C."/>
            <person name="Kuhl H."/>
            <person name="Gislard M."/>
            <person name="Guendouz S."/>
            <person name="Journot L."/>
            <person name="Haffray P."/>
            <person name="Bestin A."/>
            <person name="Morvezen R."/>
            <person name="Feron R."/>
            <person name="Wen M."/>
            <person name="Jouanno E."/>
            <person name="Herpin A."/>
            <person name="Schartl M."/>
            <person name="Postlethwait J."/>
            <person name="Schaerlinger B."/>
            <person name="Chardard D."/>
            <person name="Lecocq T."/>
            <person name="Poncet C."/>
            <person name="Jaffrelo L."/>
            <person name="Lampietro C."/>
            <person name="Guiguen Y."/>
        </authorList>
    </citation>
    <scope>NUCLEOTIDE SEQUENCE [LARGE SCALE GENOMIC DNA]</scope>
    <source>
        <tissue evidence="1">Blood</tissue>
    </source>
</reference>
<dbReference type="EMBL" id="VHII01000007">
    <property type="protein sequence ID" value="KAF1388534.1"/>
    <property type="molecule type" value="Genomic_DNA"/>
</dbReference>
<keyword evidence="2" id="KW-1185">Reference proteome</keyword>
<comment type="caution">
    <text evidence="1">The sequence shown here is derived from an EMBL/GenBank/DDBJ whole genome shotgun (WGS) entry which is preliminary data.</text>
</comment>
<organism evidence="1 2">
    <name type="scientific">Perca fluviatilis</name>
    <name type="common">European perch</name>
    <dbReference type="NCBI Taxonomy" id="8168"/>
    <lineage>
        <taxon>Eukaryota</taxon>
        <taxon>Metazoa</taxon>
        <taxon>Chordata</taxon>
        <taxon>Craniata</taxon>
        <taxon>Vertebrata</taxon>
        <taxon>Euteleostomi</taxon>
        <taxon>Actinopterygii</taxon>
        <taxon>Neopterygii</taxon>
        <taxon>Teleostei</taxon>
        <taxon>Neoteleostei</taxon>
        <taxon>Acanthomorphata</taxon>
        <taxon>Eupercaria</taxon>
        <taxon>Perciformes</taxon>
        <taxon>Percoidei</taxon>
        <taxon>Percidae</taxon>
        <taxon>Percinae</taxon>
        <taxon>Perca</taxon>
    </lineage>
</organism>
<proteinExistence type="predicted"/>
<name>A0A6A5FF95_PERFL</name>
<gene>
    <name evidence="1" type="ORF">PFLUV_G00091260</name>
</gene>
<evidence type="ECO:0000313" key="2">
    <source>
        <dbReference type="Proteomes" id="UP000465112"/>
    </source>
</evidence>
<sequence length="156" mass="17293">MSHCTETKMKSNMFSFKVLLFAVALTLLAVMVQSWSDGNLSSGELTRLYNSPVYKAERLKRPLGSSSFMIGPLSHSGVRVTLGDGTKWLVHKGDNYGISSQTVVTRAETLGSRWKVVKTGNFQGRKNVGDFVATGGSNYDFLFDNCHWASIRMMNQ</sequence>
<dbReference type="Proteomes" id="UP000465112">
    <property type="component" value="Chromosome 7"/>
</dbReference>
<dbReference type="AlphaFoldDB" id="A0A6A5FF95"/>
<protein>
    <submittedName>
        <fullName evidence="1">Uncharacterized protein</fullName>
    </submittedName>
</protein>
<evidence type="ECO:0000313" key="1">
    <source>
        <dbReference type="EMBL" id="KAF1388534.1"/>
    </source>
</evidence>